<comment type="caution">
    <text evidence="1">The sequence shown here is derived from an EMBL/GenBank/DDBJ whole genome shotgun (WGS) entry which is preliminary data.</text>
</comment>
<proteinExistence type="predicted"/>
<dbReference type="OrthoDB" id="26525at2759"/>
<dbReference type="Proteomes" id="UP000494256">
    <property type="component" value="Unassembled WGS sequence"/>
</dbReference>
<reference evidence="1 2" key="1">
    <citation type="submission" date="2020-04" db="EMBL/GenBank/DDBJ databases">
        <authorList>
            <person name="Wallbank WR R."/>
            <person name="Pardo Diaz C."/>
            <person name="Kozak K."/>
            <person name="Martin S."/>
            <person name="Jiggins C."/>
            <person name="Moest M."/>
            <person name="Warren A I."/>
            <person name="Byers J.R.P. K."/>
            <person name="Montejo-Kovacevich G."/>
            <person name="Yen C E."/>
        </authorList>
    </citation>
    <scope>NUCLEOTIDE SEQUENCE [LARGE SCALE GENOMIC DNA]</scope>
</reference>
<dbReference type="EMBL" id="CADEBD010000045">
    <property type="protein sequence ID" value="CAB3221444.1"/>
    <property type="molecule type" value="Genomic_DNA"/>
</dbReference>
<dbReference type="AlphaFoldDB" id="A0A8S0YPS5"/>
<evidence type="ECO:0000313" key="2">
    <source>
        <dbReference type="Proteomes" id="UP000494256"/>
    </source>
</evidence>
<gene>
    <name evidence="1" type="ORF">APLA_LOCUS834</name>
</gene>
<protein>
    <submittedName>
        <fullName evidence="1">Uncharacterized protein</fullName>
    </submittedName>
</protein>
<evidence type="ECO:0000313" key="1">
    <source>
        <dbReference type="EMBL" id="CAB3221444.1"/>
    </source>
</evidence>
<name>A0A8S0YPS5_ARCPL</name>
<organism evidence="1 2">
    <name type="scientific">Arctia plantaginis</name>
    <name type="common">Wood tiger moth</name>
    <name type="synonym">Phalaena plantaginis</name>
    <dbReference type="NCBI Taxonomy" id="874455"/>
    <lineage>
        <taxon>Eukaryota</taxon>
        <taxon>Metazoa</taxon>
        <taxon>Ecdysozoa</taxon>
        <taxon>Arthropoda</taxon>
        <taxon>Hexapoda</taxon>
        <taxon>Insecta</taxon>
        <taxon>Pterygota</taxon>
        <taxon>Neoptera</taxon>
        <taxon>Endopterygota</taxon>
        <taxon>Lepidoptera</taxon>
        <taxon>Glossata</taxon>
        <taxon>Ditrysia</taxon>
        <taxon>Noctuoidea</taxon>
        <taxon>Erebidae</taxon>
        <taxon>Arctiinae</taxon>
        <taxon>Arctia</taxon>
    </lineage>
</organism>
<sequence length="82" mass="9136">MTSIGPSDTESNVSGFIRYSDKNIKHLYTSMLENMESINQDILKIEKNIITVIEEAGPFEGQLSALLQALPKPNVIVPMEKD</sequence>
<accession>A0A8S0YPS5</accession>